<dbReference type="PANTHER" id="PTHR21496">
    <property type="entry name" value="FERREDOXIN-RELATED"/>
    <property type="match status" value="1"/>
</dbReference>
<evidence type="ECO:0000259" key="8">
    <source>
        <dbReference type="PROSITE" id="PS51296"/>
    </source>
</evidence>
<comment type="similarity">
    <text evidence="6">Belongs to the bacterial ring-hydroxylating dioxygenase ferredoxin component family.</text>
</comment>
<evidence type="ECO:0000313" key="9">
    <source>
        <dbReference type="EMBL" id="GGD85968.1"/>
    </source>
</evidence>
<dbReference type="RefSeq" id="WP_188437492.1">
    <property type="nucleotide sequence ID" value="NZ_BMCM01000005.1"/>
</dbReference>
<dbReference type="Gene3D" id="2.102.10.10">
    <property type="entry name" value="Rieske [2Fe-2S] iron-sulphur domain"/>
    <property type="match status" value="1"/>
</dbReference>
<keyword evidence="7" id="KW-0472">Membrane</keyword>
<name>A0ABQ1S103_9MICO</name>
<protein>
    <recommendedName>
        <fullName evidence="8">Rieske domain-containing protein</fullName>
    </recommendedName>
</protein>
<keyword evidence="2" id="KW-0479">Metal-binding</keyword>
<evidence type="ECO:0000256" key="1">
    <source>
        <dbReference type="ARBA" id="ARBA00022714"/>
    </source>
</evidence>
<evidence type="ECO:0000256" key="7">
    <source>
        <dbReference type="SAM" id="Phobius"/>
    </source>
</evidence>
<accession>A0ABQ1S103</accession>
<dbReference type="SUPFAM" id="SSF50022">
    <property type="entry name" value="ISP domain"/>
    <property type="match status" value="1"/>
</dbReference>
<comment type="cofactor">
    <cofactor evidence="5">
        <name>[2Fe-2S] cluster</name>
        <dbReference type="ChEBI" id="CHEBI:190135"/>
    </cofactor>
</comment>
<sequence>MSDSTSLTNSVIRSIGRTKSLDASANTVSGWVDAVTHPTWIKNALSGSWLGHQLHPVLTDLPIGAWGAAVALDLTGGEQSADAARRLVGLGIIVSAPAAVSGASDWSSTRGADKRVGFVHALMNASASTLQAGSWLARRSGHRRVGIVLSALGLGFTLSSAYLGGHLSFVRGIGVNRTAFQRQKSSWTDVASDSEILDGTLTRVVVDGVPVLLTRQAGRLRAISAVCTHAGGPLDEGTVDADGCVTCPWHGSRFRLEDGGIERGPASVPEPIWAVSVDDGRILLRSPDAG</sequence>
<organism evidence="9 10">
    <name type="scientific">Microbacterium murale</name>
    <dbReference type="NCBI Taxonomy" id="1081040"/>
    <lineage>
        <taxon>Bacteria</taxon>
        <taxon>Bacillati</taxon>
        <taxon>Actinomycetota</taxon>
        <taxon>Actinomycetes</taxon>
        <taxon>Micrococcales</taxon>
        <taxon>Microbacteriaceae</taxon>
        <taxon>Microbacterium</taxon>
    </lineage>
</organism>
<dbReference type="Proteomes" id="UP000629365">
    <property type="component" value="Unassembled WGS sequence"/>
</dbReference>
<dbReference type="Pfam" id="PF09990">
    <property type="entry name" value="DUF2231"/>
    <property type="match status" value="1"/>
</dbReference>
<dbReference type="PROSITE" id="PS51296">
    <property type="entry name" value="RIESKE"/>
    <property type="match status" value="1"/>
</dbReference>
<dbReference type="InterPro" id="IPR017941">
    <property type="entry name" value="Rieske_2Fe-2S"/>
</dbReference>
<evidence type="ECO:0000313" key="10">
    <source>
        <dbReference type="Proteomes" id="UP000629365"/>
    </source>
</evidence>
<keyword evidence="1" id="KW-0001">2Fe-2S</keyword>
<keyword evidence="10" id="KW-1185">Reference proteome</keyword>
<dbReference type="InterPro" id="IPR019251">
    <property type="entry name" value="DUF2231_TM"/>
</dbReference>
<dbReference type="Pfam" id="PF00355">
    <property type="entry name" value="Rieske"/>
    <property type="match status" value="1"/>
</dbReference>
<gene>
    <name evidence="9" type="ORF">GCM10007269_31150</name>
</gene>
<evidence type="ECO:0000256" key="2">
    <source>
        <dbReference type="ARBA" id="ARBA00022723"/>
    </source>
</evidence>
<reference evidence="10" key="1">
    <citation type="journal article" date="2019" name="Int. J. Syst. Evol. Microbiol.">
        <title>The Global Catalogue of Microorganisms (GCM) 10K type strain sequencing project: providing services to taxonomists for standard genome sequencing and annotation.</title>
        <authorList>
            <consortium name="The Broad Institute Genomics Platform"/>
            <consortium name="The Broad Institute Genome Sequencing Center for Infectious Disease"/>
            <person name="Wu L."/>
            <person name="Ma J."/>
        </authorList>
    </citation>
    <scope>NUCLEOTIDE SEQUENCE [LARGE SCALE GENOMIC DNA]</scope>
    <source>
        <strain evidence="10">CCM 7640</strain>
    </source>
</reference>
<keyword evidence="3" id="KW-0408">Iron</keyword>
<evidence type="ECO:0000256" key="3">
    <source>
        <dbReference type="ARBA" id="ARBA00023004"/>
    </source>
</evidence>
<feature type="transmembrane region" description="Helical" evidence="7">
    <location>
        <begin position="145"/>
        <end position="163"/>
    </location>
</feature>
<evidence type="ECO:0000256" key="4">
    <source>
        <dbReference type="ARBA" id="ARBA00023014"/>
    </source>
</evidence>
<keyword evidence="7" id="KW-0812">Transmembrane</keyword>
<evidence type="ECO:0000256" key="6">
    <source>
        <dbReference type="ARBA" id="ARBA00038001"/>
    </source>
</evidence>
<dbReference type="InterPro" id="IPR036922">
    <property type="entry name" value="Rieske_2Fe-2S_sf"/>
</dbReference>
<keyword evidence="4" id="KW-0411">Iron-sulfur</keyword>
<dbReference type="PANTHER" id="PTHR21496:SF0">
    <property type="entry name" value="RIESKE DOMAIN-CONTAINING PROTEIN"/>
    <property type="match status" value="1"/>
</dbReference>
<dbReference type="EMBL" id="BMCM01000005">
    <property type="protein sequence ID" value="GGD85968.1"/>
    <property type="molecule type" value="Genomic_DNA"/>
</dbReference>
<proteinExistence type="inferred from homology"/>
<evidence type="ECO:0000256" key="5">
    <source>
        <dbReference type="ARBA" id="ARBA00034078"/>
    </source>
</evidence>
<comment type="caution">
    <text evidence="9">The sequence shown here is derived from an EMBL/GenBank/DDBJ whole genome shotgun (WGS) entry which is preliminary data.</text>
</comment>
<keyword evidence="7" id="KW-1133">Transmembrane helix</keyword>
<feature type="domain" description="Rieske" evidence="8">
    <location>
        <begin position="187"/>
        <end position="284"/>
    </location>
</feature>